<dbReference type="GO" id="GO:0042158">
    <property type="term" value="P:lipoprotein biosynthetic process"/>
    <property type="evidence" value="ECO:0007669"/>
    <property type="project" value="InterPro"/>
</dbReference>
<feature type="compositionally biased region" description="Basic and acidic residues" evidence="6">
    <location>
        <begin position="286"/>
        <end position="301"/>
    </location>
</feature>
<feature type="transmembrane region" description="Helical" evidence="7">
    <location>
        <begin position="250"/>
        <end position="267"/>
    </location>
</feature>
<evidence type="ECO:0000256" key="5">
    <source>
        <dbReference type="ARBA" id="ARBA00023136"/>
    </source>
</evidence>
<feature type="transmembrane region" description="Helical" evidence="7">
    <location>
        <begin position="128"/>
        <end position="146"/>
    </location>
</feature>
<sequence>MLNLLTHLHASIPSPTWSYFDLGPLRIHAYALCILLGIVVATVWTNRRLVARGAENWIVLDVILFAIPIGIVGARIYHVLTHPGDYFYEGADLWRTLYIWEGGNAIFGSLLGGAVGALIGARFAGLKFWSFADAVAPGLLVAQALGRLGNWFNNELFGLPTTLPWGLEIQPSNPAFPVGLPAGTLFHPTFLYEMIWNLLGVVAIVVLERRLSLRWGRAFGLYLIWYGVGRSIFETIRIDPSGTLFGVRTNVWGALIAVLIGIIIIVVQGRRHPGAEESVYLAGRSPAERKDSKPLDSKRATESNGKGATVARKVKSEKSATSRLKK</sequence>
<dbReference type="GO" id="GO:0005886">
    <property type="term" value="C:plasma membrane"/>
    <property type="evidence" value="ECO:0007669"/>
    <property type="project" value="InterPro"/>
</dbReference>
<evidence type="ECO:0000256" key="3">
    <source>
        <dbReference type="ARBA" id="ARBA00022692"/>
    </source>
</evidence>
<evidence type="ECO:0000256" key="6">
    <source>
        <dbReference type="SAM" id="MobiDB-lite"/>
    </source>
</evidence>
<evidence type="ECO:0000256" key="7">
    <source>
        <dbReference type="SAM" id="Phobius"/>
    </source>
</evidence>
<keyword evidence="3 7" id="KW-0812">Transmembrane</keyword>
<dbReference type="InterPro" id="IPR001640">
    <property type="entry name" value="Lgt"/>
</dbReference>
<feature type="transmembrane region" description="Helical" evidence="7">
    <location>
        <begin position="97"/>
        <end position="121"/>
    </location>
</feature>
<dbReference type="EMBL" id="CAEZTD010000021">
    <property type="protein sequence ID" value="CAB4556778.1"/>
    <property type="molecule type" value="Genomic_DNA"/>
</dbReference>
<feature type="transmembrane region" description="Helical" evidence="7">
    <location>
        <begin position="27"/>
        <end position="45"/>
    </location>
</feature>
<protein>
    <submittedName>
        <fullName evidence="8">Unannotated protein</fullName>
    </submittedName>
</protein>
<dbReference type="InterPro" id="IPR018212">
    <property type="entry name" value="Na/solute_symporter_CS"/>
</dbReference>
<dbReference type="NCBIfam" id="TIGR00544">
    <property type="entry name" value="lgt"/>
    <property type="match status" value="1"/>
</dbReference>
<reference evidence="8" key="1">
    <citation type="submission" date="2020-05" db="EMBL/GenBank/DDBJ databases">
        <authorList>
            <person name="Chiriac C."/>
            <person name="Salcher M."/>
            <person name="Ghai R."/>
            <person name="Kavagutti S V."/>
        </authorList>
    </citation>
    <scope>NUCLEOTIDE SEQUENCE</scope>
</reference>
<feature type="transmembrane region" description="Helical" evidence="7">
    <location>
        <begin position="219"/>
        <end position="238"/>
    </location>
</feature>
<keyword evidence="1" id="KW-1003">Cell membrane</keyword>
<evidence type="ECO:0000256" key="2">
    <source>
        <dbReference type="ARBA" id="ARBA00022679"/>
    </source>
</evidence>
<dbReference type="PROSITE" id="PS01311">
    <property type="entry name" value="LGT"/>
    <property type="match status" value="1"/>
</dbReference>
<organism evidence="8">
    <name type="scientific">freshwater metagenome</name>
    <dbReference type="NCBI Taxonomy" id="449393"/>
    <lineage>
        <taxon>unclassified sequences</taxon>
        <taxon>metagenomes</taxon>
        <taxon>ecological metagenomes</taxon>
    </lineage>
</organism>
<dbReference type="PANTHER" id="PTHR30589:SF0">
    <property type="entry name" value="PHOSPHATIDYLGLYCEROL--PROLIPOPROTEIN DIACYLGLYCERYL TRANSFERASE"/>
    <property type="match status" value="1"/>
</dbReference>
<evidence type="ECO:0000313" key="8">
    <source>
        <dbReference type="EMBL" id="CAB4556778.1"/>
    </source>
</evidence>
<feature type="transmembrane region" description="Helical" evidence="7">
    <location>
        <begin position="57"/>
        <end position="77"/>
    </location>
</feature>
<dbReference type="HAMAP" id="MF_01147">
    <property type="entry name" value="Lgt"/>
    <property type="match status" value="1"/>
</dbReference>
<feature type="region of interest" description="Disordered" evidence="6">
    <location>
        <begin position="281"/>
        <end position="326"/>
    </location>
</feature>
<dbReference type="Pfam" id="PF01790">
    <property type="entry name" value="LGT"/>
    <property type="match status" value="1"/>
</dbReference>
<proteinExistence type="inferred from homology"/>
<keyword evidence="4 7" id="KW-1133">Transmembrane helix</keyword>
<dbReference type="PANTHER" id="PTHR30589">
    <property type="entry name" value="PROLIPOPROTEIN DIACYLGLYCERYL TRANSFERASE"/>
    <property type="match status" value="1"/>
</dbReference>
<keyword evidence="5 7" id="KW-0472">Membrane</keyword>
<keyword evidence="2" id="KW-0808">Transferase</keyword>
<dbReference type="GO" id="GO:0008961">
    <property type="term" value="F:phosphatidylglycerol-prolipoprotein diacylglyceryl transferase activity"/>
    <property type="evidence" value="ECO:0007669"/>
    <property type="project" value="InterPro"/>
</dbReference>
<dbReference type="PROSITE" id="PS00457">
    <property type="entry name" value="NA_SOLUT_SYMP_2"/>
    <property type="match status" value="1"/>
</dbReference>
<feature type="transmembrane region" description="Helical" evidence="7">
    <location>
        <begin position="190"/>
        <end position="207"/>
    </location>
</feature>
<accession>A0A6J6D504</accession>
<dbReference type="AlphaFoldDB" id="A0A6J6D504"/>
<evidence type="ECO:0000256" key="4">
    <source>
        <dbReference type="ARBA" id="ARBA00022989"/>
    </source>
</evidence>
<evidence type="ECO:0000256" key="1">
    <source>
        <dbReference type="ARBA" id="ARBA00022475"/>
    </source>
</evidence>
<name>A0A6J6D504_9ZZZZ</name>
<gene>
    <name evidence="8" type="ORF">UFOPK1591_00433</name>
</gene>